<comment type="caution">
    <text evidence="3">The sequence shown here is derived from an EMBL/GenBank/DDBJ whole genome shotgun (WGS) entry which is preliminary data.</text>
</comment>
<evidence type="ECO:0000256" key="2">
    <source>
        <dbReference type="SAM" id="SignalP"/>
    </source>
</evidence>
<feature type="signal peptide" evidence="2">
    <location>
        <begin position="1"/>
        <end position="19"/>
    </location>
</feature>
<keyword evidence="4" id="KW-1185">Reference proteome</keyword>
<reference evidence="3 4" key="1">
    <citation type="submission" date="2018-06" db="EMBL/GenBank/DDBJ databases">
        <title>Genomic Encyclopedia of Type Strains, Phase III (KMG-III): the genomes of soil and plant-associated and newly described type strains.</title>
        <authorList>
            <person name="Whitman W."/>
        </authorList>
    </citation>
    <scope>NUCLEOTIDE SEQUENCE [LARGE SCALE GENOMIC DNA]</scope>
    <source>
        <strain evidence="3 4">CGMCC 1.12504</strain>
    </source>
</reference>
<gene>
    <name evidence="3" type="ORF">B0I10_106187</name>
</gene>
<evidence type="ECO:0000256" key="1">
    <source>
        <dbReference type="SAM" id="MobiDB-lite"/>
    </source>
</evidence>
<protein>
    <submittedName>
        <fullName evidence="3">Uncharacterized protein</fullName>
    </submittedName>
</protein>
<sequence length="629" mass="67045">MKKQLLLFILFFLPFFVNAQLFVDNTTLTPAQLVQNVLSGGGVTITNVTFNGTAANANMVRDQVGFFTTDAQPTNLGLNSGLILSTGNAQAALGPNNNGGFTQATTTDNFPVQGDPDLFILAGNTIRNVCILEFDFVSSGPEIRFNFVFASEEYNEYVCADVNDSFGFFLRGPGITGPFSNNSKNIALVSGTNVPISINTVNNGMVGAFGDIVNCGNGSGLVNSAFFINNPQIATSTIQYDGFTTLITAVSDVECGETYHIKLAIANVGDNLFDSAVFLEAESFDSDPFDLGADYVESGGTALCVGDEGELNTGLDAAIPHEWYLGPDLIVGETGPIYTVTEPGDYTVIAYPFGLACPVSDTITIEFYPAIPVAEPIDLENCVANNVYDLTLNTPIVLNGLDSFQFELNYALTAEDIDFLNFIPNPSAYVSTGPGQTIYVSVVDIFSGSECISIQSFELIEVPCTLDPQSLDLVLCDEVTVGDDFEIFDLTQNNDEALNGLDPTLYEVTYHNTQPDANTGDFPISSANTYNGTNETIYVRVAEIAFPGNYGTDSFTLTVNPLPQISDVVATICSEETFTITPDSSGSNVIPTGTTYTWTVSSPVGITGASDETNPQTSISQTLTNTTAA</sequence>
<feature type="non-terminal residue" evidence="3">
    <location>
        <position position="629"/>
    </location>
</feature>
<dbReference type="AlphaFoldDB" id="A0A328WWH5"/>
<dbReference type="Proteomes" id="UP000249518">
    <property type="component" value="Unassembled WGS sequence"/>
</dbReference>
<name>A0A328WWH5_9FLAO</name>
<dbReference type="RefSeq" id="WP_181456922.1">
    <property type="nucleotide sequence ID" value="NZ_QLSV01000006.1"/>
</dbReference>
<proteinExistence type="predicted"/>
<dbReference type="InterPro" id="IPR049804">
    <property type="entry name" value="Choice_anch_L"/>
</dbReference>
<keyword evidence="2" id="KW-0732">Signal</keyword>
<organism evidence="3 4">
    <name type="scientific">Flavobacterium lacus</name>
    <dbReference type="NCBI Taxonomy" id="1353778"/>
    <lineage>
        <taxon>Bacteria</taxon>
        <taxon>Pseudomonadati</taxon>
        <taxon>Bacteroidota</taxon>
        <taxon>Flavobacteriia</taxon>
        <taxon>Flavobacteriales</taxon>
        <taxon>Flavobacteriaceae</taxon>
        <taxon>Flavobacterium</taxon>
    </lineage>
</organism>
<feature type="region of interest" description="Disordered" evidence="1">
    <location>
        <begin position="607"/>
        <end position="629"/>
    </location>
</feature>
<dbReference type="NCBIfam" id="NF038133">
    <property type="entry name" value="choice_anch_L"/>
    <property type="match status" value="1"/>
</dbReference>
<accession>A0A328WWH5</accession>
<dbReference type="EMBL" id="QLSV01000006">
    <property type="protein sequence ID" value="RAR48184.1"/>
    <property type="molecule type" value="Genomic_DNA"/>
</dbReference>
<evidence type="ECO:0000313" key="4">
    <source>
        <dbReference type="Proteomes" id="UP000249518"/>
    </source>
</evidence>
<feature type="chain" id="PRO_5016390702" evidence="2">
    <location>
        <begin position="20"/>
        <end position="629"/>
    </location>
</feature>
<evidence type="ECO:0000313" key="3">
    <source>
        <dbReference type="EMBL" id="RAR48184.1"/>
    </source>
</evidence>